<dbReference type="RefSeq" id="WP_255918161.1">
    <property type="nucleotide sequence ID" value="NZ_JANFNG010000001.1"/>
</dbReference>
<gene>
    <name evidence="1" type="ORF">NGB36_01490</name>
</gene>
<dbReference type="Proteomes" id="UP001057702">
    <property type="component" value="Unassembled WGS sequence"/>
</dbReference>
<comment type="caution">
    <text evidence="1">The sequence shown here is derived from an EMBL/GenBank/DDBJ whole genome shotgun (WGS) entry which is preliminary data.</text>
</comment>
<evidence type="ECO:0008006" key="3">
    <source>
        <dbReference type="Google" id="ProtNLM"/>
    </source>
</evidence>
<evidence type="ECO:0000313" key="2">
    <source>
        <dbReference type="Proteomes" id="UP001057702"/>
    </source>
</evidence>
<dbReference type="EMBL" id="JANFNG010000001">
    <property type="protein sequence ID" value="MCQ4079311.1"/>
    <property type="molecule type" value="Genomic_DNA"/>
</dbReference>
<reference evidence="1" key="1">
    <citation type="submission" date="2022-06" db="EMBL/GenBank/DDBJ databases">
        <title>Draft genome sequence of Streptomyces sp. RB6PN25 isolated from peat swamp forest in Thailand.</title>
        <authorList>
            <person name="Duangmal K."/>
            <person name="Klaysubun C."/>
        </authorList>
    </citation>
    <scope>NUCLEOTIDE SEQUENCE</scope>
    <source>
        <strain evidence="1">RB6PN25</strain>
    </source>
</reference>
<protein>
    <recommendedName>
        <fullName evidence="3">Transposase</fullName>
    </recommendedName>
</protein>
<proteinExistence type="predicted"/>
<organism evidence="1 2">
    <name type="scientific">Streptomyces humicola</name>
    <dbReference type="NCBI Taxonomy" id="2953240"/>
    <lineage>
        <taxon>Bacteria</taxon>
        <taxon>Bacillati</taxon>
        <taxon>Actinomycetota</taxon>
        <taxon>Actinomycetes</taxon>
        <taxon>Kitasatosporales</taxon>
        <taxon>Streptomycetaceae</taxon>
        <taxon>Streptomyces</taxon>
    </lineage>
</organism>
<accession>A0ABT1PNQ4</accession>
<evidence type="ECO:0000313" key="1">
    <source>
        <dbReference type="EMBL" id="MCQ4079311.1"/>
    </source>
</evidence>
<keyword evidence="2" id="KW-1185">Reference proteome</keyword>
<sequence>MAGQLHGLLDIAAECLSYGCCSTDKALLNETSTGRSPRVEYHLEK</sequence>
<name>A0ABT1PNQ4_9ACTN</name>